<dbReference type="RefSeq" id="WP_184329688.1">
    <property type="nucleotide sequence ID" value="NZ_JACHHZ010000001.1"/>
</dbReference>
<comment type="caution">
    <text evidence="6">The sequence shown here is derived from an EMBL/GenBank/DDBJ whole genome shotgun (WGS) entry which is preliminary data.</text>
</comment>
<dbReference type="HAMAP" id="MF_00189">
    <property type="entry name" value="YciB"/>
    <property type="match status" value="1"/>
</dbReference>
<reference evidence="6 7" key="1">
    <citation type="submission" date="2020-08" db="EMBL/GenBank/DDBJ databases">
        <title>Genomic Encyclopedia of Type Strains, Phase IV (KMG-IV): sequencing the most valuable type-strain genomes for metagenomic binning, comparative biology and taxonomic classification.</title>
        <authorList>
            <person name="Goeker M."/>
        </authorList>
    </citation>
    <scope>NUCLEOTIDE SEQUENCE [LARGE SCALE GENOMIC DNA]</scope>
    <source>
        <strain evidence="6 7">DSM 26723</strain>
    </source>
</reference>
<sequence length="187" mass="21244">MQLLFDFFPLIAFFVAYKFADIFVATGVLIVAVLVQTTIQWIRHRKVSSMVLISAGLVLVFGGLTLWIHDEAFIKWKVSIVNWLFAAGFLISQFVGERPMIQRMLEGNVTLDRPLWIRLNMMWAAFFLALGFINLYVMFNFSTDVWAKFKVFGVIGLTLVFALLQGFWLASKMPPEDAPKADAPRAG</sequence>
<feature type="transmembrane region" description="Helical" evidence="5">
    <location>
        <begin position="80"/>
        <end position="96"/>
    </location>
</feature>
<keyword evidence="2 5" id="KW-0812">Transmembrane</keyword>
<proteinExistence type="inferred from homology"/>
<keyword evidence="7" id="KW-1185">Reference proteome</keyword>
<evidence type="ECO:0000313" key="7">
    <source>
        <dbReference type="Proteomes" id="UP000588068"/>
    </source>
</evidence>
<comment type="similarity">
    <text evidence="5">Belongs to the YciB family.</text>
</comment>
<evidence type="ECO:0000256" key="1">
    <source>
        <dbReference type="ARBA" id="ARBA00022475"/>
    </source>
</evidence>
<dbReference type="PANTHER" id="PTHR36917:SF1">
    <property type="entry name" value="INNER MEMBRANE-SPANNING PROTEIN YCIB"/>
    <property type="match status" value="1"/>
</dbReference>
<keyword evidence="5" id="KW-0997">Cell inner membrane</keyword>
<evidence type="ECO:0000256" key="4">
    <source>
        <dbReference type="ARBA" id="ARBA00023136"/>
    </source>
</evidence>
<keyword evidence="3 5" id="KW-1133">Transmembrane helix</keyword>
<dbReference type="PANTHER" id="PTHR36917">
    <property type="entry name" value="INTRACELLULAR SEPTATION PROTEIN A-RELATED"/>
    <property type="match status" value="1"/>
</dbReference>
<evidence type="ECO:0000256" key="5">
    <source>
        <dbReference type="HAMAP-Rule" id="MF_00189"/>
    </source>
</evidence>
<name>A0A841HGW9_9GAMM</name>
<dbReference type="AlphaFoldDB" id="A0A841HGW9"/>
<feature type="transmembrane region" description="Helical" evidence="5">
    <location>
        <begin position="117"/>
        <end position="139"/>
    </location>
</feature>
<organism evidence="6 7">
    <name type="scientific">Povalibacter uvarum</name>
    <dbReference type="NCBI Taxonomy" id="732238"/>
    <lineage>
        <taxon>Bacteria</taxon>
        <taxon>Pseudomonadati</taxon>
        <taxon>Pseudomonadota</taxon>
        <taxon>Gammaproteobacteria</taxon>
        <taxon>Steroidobacterales</taxon>
        <taxon>Steroidobacteraceae</taxon>
        <taxon>Povalibacter</taxon>
    </lineage>
</organism>
<keyword evidence="4 5" id="KW-0472">Membrane</keyword>
<comment type="subcellular location">
    <subcellularLocation>
        <location evidence="5">Cell inner membrane</location>
        <topology evidence="5">Multi-pass membrane protein</topology>
    </subcellularLocation>
</comment>
<gene>
    <name evidence="5" type="primary">yciB</name>
    <name evidence="6" type="ORF">HNQ60_000769</name>
</gene>
<accession>A0A841HGW9</accession>
<feature type="transmembrane region" description="Helical" evidence="5">
    <location>
        <begin position="151"/>
        <end position="170"/>
    </location>
</feature>
<dbReference type="EMBL" id="JACHHZ010000001">
    <property type="protein sequence ID" value="MBB6091923.1"/>
    <property type="molecule type" value="Genomic_DNA"/>
</dbReference>
<dbReference type="NCBIfam" id="TIGR00997">
    <property type="entry name" value="ispZ"/>
    <property type="match status" value="1"/>
</dbReference>
<evidence type="ECO:0000313" key="6">
    <source>
        <dbReference type="EMBL" id="MBB6091923.1"/>
    </source>
</evidence>
<feature type="transmembrane region" description="Helical" evidence="5">
    <location>
        <begin position="12"/>
        <end position="35"/>
    </location>
</feature>
<evidence type="ECO:0000256" key="2">
    <source>
        <dbReference type="ARBA" id="ARBA00022692"/>
    </source>
</evidence>
<dbReference type="NCBIfam" id="NF001325">
    <property type="entry name" value="PRK00259.1-3"/>
    <property type="match status" value="1"/>
</dbReference>
<keyword evidence="1 5" id="KW-1003">Cell membrane</keyword>
<dbReference type="Pfam" id="PF04279">
    <property type="entry name" value="IspA"/>
    <property type="match status" value="1"/>
</dbReference>
<evidence type="ECO:0000256" key="3">
    <source>
        <dbReference type="ARBA" id="ARBA00022989"/>
    </source>
</evidence>
<protein>
    <recommendedName>
        <fullName evidence="5">Inner membrane-spanning protein YciB</fullName>
    </recommendedName>
</protein>
<comment type="function">
    <text evidence="5">Plays a role in cell envelope biogenesis, maintenance of cell envelope integrity and membrane homeostasis.</text>
</comment>
<dbReference type="InterPro" id="IPR006008">
    <property type="entry name" value="YciB"/>
</dbReference>
<dbReference type="GO" id="GO:0005886">
    <property type="term" value="C:plasma membrane"/>
    <property type="evidence" value="ECO:0007669"/>
    <property type="project" value="UniProtKB-SubCell"/>
</dbReference>
<dbReference type="Proteomes" id="UP000588068">
    <property type="component" value="Unassembled WGS sequence"/>
</dbReference>
<feature type="transmembrane region" description="Helical" evidence="5">
    <location>
        <begin position="47"/>
        <end position="68"/>
    </location>
</feature>
<dbReference type="NCBIfam" id="NF001324">
    <property type="entry name" value="PRK00259.1-2"/>
    <property type="match status" value="1"/>
</dbReference>